<evidence type="ECO:0000313" key="2">
    <source>
        <dbReference type="Proteomes" id="UP001143856"/>
    </source>
</evidence>
<proteinExistence type="predicted"/>
<accession>A0ACC1PAU3</accession>
<reference evidence="1" key="1">
    <citation type="submission" date="2022-10" db="EMBL/GenBank/DDBJ databases">
        <title>Genome Sequence of Xylaria curta.</title>
        <authorList>
            <person name="Buettner E."/>
        </authorList>
    </citation>
    <scope>NUCLEOTIDE SEQUENCE</scope>
    <source>
        <strain evidence="1">Babe10</strain>
    </source>
</reference>
<comment type="caution">
    <text evidence="1">The sequence shown here is derived from an EMBL/GenBank/DDBJ whole genome shotgun (WGS) entry which is preliminary data.</text>
</comment>
<protein>
    <submittedName>
        <fullName evidence="1">Uncharacterized protein</fullName>
    </submittedName>
</protein>
<keyword evidence="2" id="KW-1185">Reference proteome</keyword>
<dbReference type="Proteomes" id="UP001143856">
    <property type="component" value="Unassembled WGS sequence"/>
</dbReference>
<name>A0ACC1PAU3_9PEZI</name>
<gene>
    <name evidence="1" type="ORF">NUW58_g3589</name>
</gene>
<dbReference type="EMBL" id="JAPDGR010000555">
    <property type="protein sequence ID" value="KAJ2989205.1"/>
    <property type="molecule type" value="Genomic_DNA"/>
</dbReference>
<sequence length="451" mass="50057">MSLDQLYLLPPDQQEAILNGPALTPPTGVVPNLENPPNSNVVGIVITAFLLFLSTSALALAIYAKLRFVRKMYLEDYLAFAGFGVHVAQVYCISGVAAHVGLFVHQWDIRVKDLTGVLYLLHIDSEFYGVCIILYKTAIILEWIRIFVPRATRGRFFWLCQALLWVNLLFYTSMFVVGNTSCKPYAKLWDHTLPGTCANYNAFVFVSTAAYNFVSDLLILLLPQRIIWRLQLPTTKKVGLAVVFAIGIRSVVMLPLPFYPALYTELLQPIKNVGNLINPSTSACTAAAYRLFASIQYAANPDTVYVVASIMLGTQAEIVCAILIFCVPMFPKAFKNSNKPFRLLTSVFSRFKSLTNSSVTITPREWQGQRYEQIHLKGSHQSAKNPNGGVSNSSGPSEPTLTHPRTDGAYIPQMSILRTTRVSIDVESGSESTPRWLQDAEQNSLVDSSAK</sequence>
<evidence type="ECO:0000313" key="1">
    <source>
        <dbReference type="EMBL" id="KAJ2989205.1"/>
    </source>
</evidence>
<organism evidence="1 2">
    <name type="scientific">Xylaria curta</name>
    <dbReference type="NCBI Taxonomy" id="42375"/>
    <lineage>
        <taxon>Eukaryota</taxon>
        <taxon>Fungi</taxon>
        <taxon>Dikarya</taxon>
        <taxon>Ascomycota</taxon>
        <taxon>Pezizomycotina</taxon>
        <taxon>Sordariomycetes</taxon>
        <taxon>Xylariomycetidae</taxon>
        <taxon>Xylariales</taxon>
        <taxon>Xylariaceae</taxon>
        <taxon>Xylaria</taxon>
    </lineage>
</organism>